<organism evidence="4 5">
    <name type="scientific">Bythopirellula polymerisocia</name>
    <dbReference type="NCBI Taxonomy" id="2528003"/>
    <lineage>
        <taxon>Bacteria</taxon>
        <taxon>Pseudomonadati</taxon>
        <taxon>Planctomycetota</taxon>
        <taxon>Planctomycetia</taxon>
        <taxon>Pirellulales</taxon>
        <taxon>Lacipirellulaceae</taxon>
        <taxon>Bythopirellula</taxon>
    </lineage>
</organism>
<keyword evidence="2" id="KW-0479">Metal-binding</keyword>
<dbReference type="InterPro" id="IPR002933">
    <property type="entry name" value="Peptidase_M20"/>
</dbReference>
<dbReference type="GO" id="GO:0050118">
    <property type="term" value="F:N-acetyldiaminopimelate deacetylase activity"/>
    <property type="evidence" value="ECO:0007669"/>
    <property type="project" value="UniProtKB-EC"/>
</dbReference>
<dbReference type="Gene3D" id="3.40.630.10">
    <property type="entry name" value="Zn peptidases"/>
    <property type="match status" value="1"/>
</dbReference>
<dbReference type="SUPFAM" id="SSF53187">
    <property type="entry name" value="Zn-dependent exopeptidases"/>
    <property type="match status" value="1"/>
</dbReference>
<dbReference type="NCBIfam" id="TIGR01891">
    <property type="entry name" value="amidohydrolases"/>
    <property type="match status" value="1"/>
</dbReference>
<dbReference type="Gene3D" id="3.30.70.360">
    <property type="match status" value="1"/>
</dbReference>
<feature type="binding site" evidence="2">
    <location>
        <position position="177"/>
    </location>
    <ligand>
        <name>Mn(2+)</name>
        <dbReference type="ChEBI" id="CHEBI:29035"/>
        <label>2</label>
    </ligand>
</feature>
<sequence length="443" mass="47592">MQPMNVKKFPLLFLIVLIVGQSICLPVSANTTPAIGEWLDENLADYSALYKELHATPELSFEEEKTAAKMAATVRGFGFEVTEHIGGHGVVAVLKNGNGPTLLLRADMDALPVAEETGLPYASQVRTTDQRGVTVGVMHACGHDMHLTVLLATLDYLATHRDLWQGTLVAIFQPAEERGAGAKAMIADGLLTKFPRPEFALALHVAAERPAGKLGIGSGYTQANVDSVDITIRGRGGHGAWPHQTIDPVVIAAKLVLDLQTIVSREIKPTEPVVITVGSIHGGTKHNIIPDECKLQLTVRTYSDETRAQVADSIRRKALAAAESAGAPEPIVEQSEGTPALFNDPDLTARLRPVLHDSLGEDNVEVMEPTMGGEDFGRYGRAGVPIQMMSLGTVDQERLDEYKANGSVPSLHSAKYYPTINPSLRTGVTTLTSAVEDLLPPRN</sequence>
<feature type="binding site" evidence="2">
    <location>
        <position position="412"/>
    </location>
    <ligand>
        <name>Mn(2+)</name>
        <dbReference type="ChEBI" id="CHEBI:29035"/>
        <label>2</label>
    </ligand>
</feature>
<dbReference type="PANTHER" id="PTHR11014">
    <property type="entry name" value="PEPTIDASE M20 FAMILY MEMBER"/>
    <property type="match status" value="1"/>
</dbReference>
<dbReference type="EC" id="3.5.1.47" evidence="4"/>
<accession>A0A5C6D2V4</accession>
<dbReference type="InterPro" id="IPR036264">
    <property type="entry name" value="Bact_exopeptidase_dim_dom"/>
</dbReference>
<evidence type="ECO:0000313" key="4">
    <source>
        <dbReference type="EMBL" id="TWU29987.1"/>
    </source>
</evidence>
<evidence type="ECO:0000256" key="2">
    <source>
        <dbReference type="PIRSR" id="PIRSR005962-1"/>
    </source>
</evidence>
<gene>
    <name evidence="4" type="ORF">Pla144_07680</name>
</gene>
<dbReference type="Proteomes" id="UP000318437">
    <property type="component" value="Unassembled WGS sequence"/>
</dbReference>
<comment type="cofactor">
    <cofactor evidence="2">
        <name>Mn(2+)</name>
        <dbReference type="ChEBI" id="CHEBI:29035"/>
    </cofactor>
    <text evidence="2">The Mn(2+) ion enhances activity.</text>
</comment>
<keyword evidence="5" id="KW-1185">Reference proteome</keyword>
<dbReference type="EMBL" id="SJPS01000001">
    <property type="protein sequence ID" value="TWU29987.1"/>
    <property type="molecule type" value="Genomic_DNA"/>
</dbReference>
<keyword evidence="1 4" id="KW-0378">Hydrolase</keyword>
<evidence type="ECO:0000313" key="5">
    <source>
        <dbReference type="Proteomes" id="UP000318437"/>
    </source>
</evidence>
<dbReference type="AlphaFoldDB" id="A0A5C6D2V4"/>
<dbReference type="PANTHER" id="PTHR11014:SF63">
    <property type="entry name" value="METALLOPEPTIDASE, PUTATIVE (AFU_ORTHOLOGUE AFUA_6G09600)-RELATED"/>
    <property type="match status" value="1"/>
</dbReference>
<name>A0A5C6D2V4_9BACT</name>
<dbReference type="GO" id="GO:0019877">
    <property type="term" value="P:diaminopimelate biosynthetic process"/>
    <property type="evidence" value="ECO:0007669"/>
    <property type="project" value="UniProtKB-ARBA"/>
</dbReference>
<feature type="binding site" evidence="2">
    <location>
        <position position="204"/>
    </location>
    <ligand>
        <name>Mn(2+)</name>
        <dbReference type="ChEBI" id="CHEBI:29035"/>
        <label>2</label>
    </ligand>
</feature>
<dbReference type="SUPFAM" id="SSF55031">
    <property type="entry name" value="Bacterial exopeptidase dimerisation domain"/>
    <property type="match status" value="1"/>
</dbReference>
<comment type="caution">
    <text evidence="4">The sequence shown here is derived from an EMBL/GenBank/DDBJ whole genome shotgun (WGS) entry which is preliminary data.</text>
</comment>
<dbReference type="Pfam" id="PF01546">
    <property type="entry name" value="Peptidase_M20"/>
    <property type="match status" value="1"/>
</dbReference>
<evidence type="ECO:0000256" key="1">
    <source>
        <dbReference type="ARBA" id="ARBA00022801"/>
    </source>
</evidence>
<dbReference type="PIRSF" id="PIRSF005962">
    <property type="entry name" value="Pept_M20D_amidohydro"/>
    <property type="match status" value="1"/>
</dbReference>
<proteinExistence type="predicted"/>
<dbReference type="InterPro" id="IPR017439">
    <property type="entry name" value="Amidohydrolase"/>
</dbReference>
<reference evidence="4 5" key="1">
    <citation type="submission" date="2019-02" db="EMBL/GenBank/DDBJ databases">
        <title>Deep-cultivation of Planctomycetes and their phenomic and genomic characterization uncovers novel biology.</title>
        <authorList>
            <person name="Wiegand S."/>
            <person name="Jogler M."/>
            <person name="Boedeker C."/>
            <person name="Pinto D."/>
            <person name="Vollmers J."/>
            <person name="Rivas-Marin E."/>
            <person name="Kohn T."/>
            <person name="Peeters S.H."/>
            <person name="Heuer A."/>
            <person name="Rast P."/>
            <person name="Oberbeckmann S."/>
            <person name="Bunk B."/>
            <person name="Jeske O."/>
            <person name="Meyerdierks A."/>
            <person name="Storesund J.E."/>
            <person name="Kallscheuer N."/>
            <person name="Luecker S."/>
            <person name="Lage O.M."/>
            <person name="Pohl T."/>
            <person name="Merkel B.J."/>
            <person name="Hornburger P."/>
            <person name="Mueller R.-W."/>
            <person name="Bruemmer F."/>
            <person name="Labrenz M."/>
            <person name="Spormann A.M."/>
            <person name="Op Den Camp H."/>
            <person name="Overmann J."/>
            <person name="Amann R."/>
            <person name="Jetten M.S.M."/>
            <person name="Mascher T."/>
            <person name="Medema M.H."/>
            <person name="Devos D.P."/>
            <person name="Kaster A.-K."/>
            <person name="Ovreas L."/>
            <person name="Rohde M."/>
            <person name="Galperin M.Y."/>
            <person name="Jogler C."/>
        </authorList>
    </citation>
    <scope>NUCLEOTIDE SEQUENCE [LARGE SCALE GENOMIC DNA]</scope>
    <source>
        <strain evidence="4 5">Pla144</strain>
    </source>
</reference>
<feature type="domain" description="Peptidase M20 dimerisation" evidence="3">
    <location>
        <begin position="223"/>
        <end position="319"/>
    </location>
</feature>
<feature type="binding site" evidence="2">
    <location>
        <position position="141"/>
    </location>
    <ligand>
        <name>Mn(2+)</name>
        <dbReference type="ChEBI" id="CHEBI:29035"/>
        <label>2</label>
    </ligand>
</feature>
<dbReference type="FunFam" id="3.30.70.360:FF:000001">
    <property type="entry name" value="N-acetyldiaminopimelate deacetylase"/>
    <property type="match status" value="1"/>
</dbReference>
<dbReference type="Pfam" id="PF07687">
    <property type="entry name" value="M20_dimer"/>
    <property type="match status" value="1"/>
</dbReference>
<feature type="binding site" evidence="2">
    <location>
        <position position="143"/>
    </location>
    <ligand>
        <name>Mn(2+)</name>
        <dbReference type="ChEBI" id="CHEBI:29035"/>
        <label>2</label>
    </ligand>
</feature>
<keyword evidence="2" id="KW-0464">Manganese</keyword>
<dbReference type="GO" id="GO:0046872">
    <property type="term" value="F:metal ion binding"/>
    <property type="evidence" value="ECO:0007669"/>
    <property type="project" value="UniProtKB-KW"/>
</dbReference>
<evidence type="ECO:0000259" key="3">
    <source>
        <dbReference type="Pfam" id="PF07687"/>
    </source>
</evidence>
<dbReference type="InterPro" id="IPR011650">
    <property type="entry name" value="Peptidase_M20_dimer"/>
</dbReference>
<protein>
    <submittedName>
        <fullName evidence="4">N-acetyldiaminopimelate deacetylase</fullName>
        <ecNumber evidence="4">3.5.1.47</ecNumber>
    </submittedName>
</protein>